<evidence type="ECO:0000313" key="1">
    <source>
        <dbReference type="EMBL" id="RJG36131.1"/>
    </source>
</evidence>
<reference evidence="1 2" key="1">
    <citation type="submission" date="2018-09" db="EMBL/GenBank/DDBJ databases">
        <authorList>
            <person name="Wang F."/>
        </authorList>
    </citation>
    <scope>NUCLEOTIDE SEQUENCE [LARGE SCALE GENOMIC DNA]</scope>
    <source>
        <strain evidence="1 2">PLHSC7-2</strain>
    </source>
</reference>
<dbReference type="CDD" id="cd07821">
    <property type="entry name" value="PYR_PYL_RCAR_like"/>
    <property type="match status" value="1"/>
</dbReference>
<accession>A0A418Y932</accession>
<sequence>MMMQVQNMIVINQKIDLIWKVLAQDFAHVHRWASPVKHSYALSDAQAPFEGRVCQFTQKENGLAAIEKITHMAPQAFEISFSVEPVNAPIVFPLKNNSVAIKLTDLGKQKTQVDWCCDINLKPAAKLFSPLLRMGMKASFNALLKELKDYSEQQVENVQVEQALLIK</sequence>
<keyword evidence="2" id="KW-1185">Reference proteome</keyword>
<protein>
    <submittedName>
        <fullName evidence="1">SRPBCC family protein</fullName>
    </submittedName>
</protein>
<dbReference type="InterPro" id="IPR023393">
    <property type="entry name" value="START-like_dom_sf"/>
</dbReference>
<dbReference type="Gene3D" id="3.30.530.20">
    <property type="match status" value="1"/>
</dbReference>
<evidence type="ECO:0000313" key="2">
    <source>
        <dbReference type="Proteomes" id="UP000283255"/>
    </source>
</evidence>
<organism evidence="1 2">
    <name type="scientific">Motilimonas pumila</name>
    <dbReference type="NCBI Taxonomy" id="2303987"/>
    <lineage>
        <taxon>Bacteria</taxon>
        <taxon>Pseudomonadati</taxon>
        <taxon>Pseudomonadota</taxon>
        <taxon>Gammaproteobacteria</taxon>
        <taxon>Alteromonadales</taxon>
        <taxon>Alteromonadales genera incertae sedis</taxon>
        <taxon>Motilimonas</taxon>
    </lineage>
</organism>
<reference evidence="1 2" key="2">
    <citation type="submission" date="2019-01" db="EMBL/GenBank/DDBJ databases">
        <title>Motilimonas pumilus sp. nov., isolated from the gut of sea cucumber (Apostichopus japonicus).</title>
        <authorList>
            <person name="Wang F.-Q."/>
            <person name="Ren L.-H."/>
            <person name="Lin Y.-W."/>
            <person name="Sun G.-H."/>
            <person name="Du Z.-J."/>
            <person name="Zhao J.-X."/>
            <person name="Liu X.-J."/>
            <person name="Liu L.-J."/>
        </authorList>
    </citation>
    <scope>NUCLEOTIDE SEQUENCE [LARGE SCALE GENOMIC DNA]</scope>
    <source>
        <strain evidence="1 2">PLHSC7-2</strain>
    </source>
</reference>
<dbReference type="Proteomes" id="UP000283255">
    <property type="component" value="Unassembled WGS sequence"/>
</dbReference>
<dbReference type="Pfam" id="PF10604">
    <property type="entry name" value="Polyketide_cyc2"/>
    <property type="match status" value="1"/>
</dbReference>
<gene>
    <name evidence="1" type="ORF">D1Z90_20520</name>
</gene>
<dbReference type="InterPro" id="IPR019587">
    <property type="entry name" value="Polyketide_cyclase/dehydratase"/>
</dbReference>
<dbReference type="AlphaFoldDB" id="A0A418Y932"/>
<proteinExistence type="predicted"/>
<dbReference type="SUPFAM" id="SSF55961">
    <property type="entry name" value="Bet v1-like"/>
    <property type="match status" value="1"/>
</dbReference>
<dbReference type="EMBL" id="QZCH01000088">
    <property type="protein sequence ID" value="RJG36131.1"/>
    <property type="molecule type" value="Genomic_DNA"/>
</dbReference>
<name>A0A418Y932_9GAMM</name>
<comment type="caution">
    <text evidence="1">The sequence shown here is derived from an EMBL/GenBank/DDBJ whole genome shotgun (WGS) entry which is preliminary data.</text>
</comment>